<reference evidence="1 2" key="1">
    <citation type="submission" date="2016-07" db="EMBL/GenBank/DDBJ databases">
        <title>Pervasive Adenine N6-methylation of Active Genes in Fungi.</title>
        <authorList>
            <consortium name="DOE Joint Genome Institute"/>
            <person name="Mondo S.J."/>
            <person name="Dannebaum R.O."/>
            <person name="Kuo R.C."/>
            <person name="Labutti K."/>
            <person name="Haridas S."/>
            <person name="Kuo A."/>
            <person name="Salamov A."/>
            <person name="Ahrendt S.R."/>
            <person name="Lipzen A."/>
            <person name="Sullivan W."/>
            <person name="Andreopoulos W.B."/>
            <person name="Clum A."/>
            <person name="Lindquist E."/>
            <person name="Daum C."/>
            <person name="Ramamoorthy G.K."/>
            <person name="Gryganskyi A."/>
            <person name="Culley D."/>
            <person name="Magnuson J.K."/>
            <person name="James T.Y."/>
            <person name="O'Malley M.A."/>
            <person name="Stajich J.E."/>
            <person name="Spatafora J.W."/>
            <person name="Visel A."/>
            <person name="Grigoriev I.V."/>
        </authorList>
    </citation>
    <scope>NUCLEOTIDE SEQUENCE [LARGE SCALE GENOMIC DNA]</scope>
    <source>
        <strain evidence="1 2">NRRL 1336</strain>
    </source>
</reference>
<dbReference type="STRING" id="90262.A0A1X2I310"/>
<dbReference type="AlphaFoldDB" id="A0A1X2I310"/>
<name>A0A1X2I310_9FUNG</name>
<proteinExistence type="predicted"/>
<protein>
    <submittedName>
        <fullName evidence="1">Uncharacterized protein</fullName>
    </submittedName>
</protein>
<evidence type="ECO:0000313" key="2">
    <source>
        <dbReference type="Proteomes" id="UP000193560"/>
    </source>
</evidence>
<evidence type="ECO:0000313" key="1">
    <source>
        <dbReference type="EMBL" id="ORZ08329.1"/>
    </source>
</evidence>
<gene>
    <name evidence="1" type="ORF">BCR42DRAFT_424895</name>
</gene>
<dbReference type="OrthoDB" id="2275544at2759"/>
<keyword evidence="2" id="KW-1185">Reference proteome</keyword>
<organism evidence="1 2">
    <name type="scientific">Absidia repens</name>
    <dbReference type="NCBI Taxonomy" id="90262"/>
    <lineage>
        <taxon>Eukaryota</taxon>
        <taxon>Fungi</taxon>
        <taxon>Fungi incertae sedis</taxon>
        <taxon>Mucoromycota</taxon>
        <taxon>Mucoromycotina</taxon>
        <taxon>Mucoromycetes</taxon>
        <taxon>Mucorales</taxon>
        <taxon>Cunninghamellaceae</taxon>
        <taxon>Absidia</taxon>
    </lineage>
</organism>
<sequence>MNGKIEEKEENGRIRRRGEFVLIQDSKSVMIRFKLKVYQLPDVTKQASDQGQDQSTFRLHFIQIQGDGMALMMGVQWIEQTLQTHPCYGQPENHQCKTPPLVMG</sequence>
<comment type="caution">
    <text evidence="1">The sequence shown here is derived from an EMBL/GenBank/DDBJ whole genome shotgun (WGS) entry which is preliminary data.</text>
</comment>
<dbReference type="EMBL" id="MCGE01000031">
    <property type="protein sequence ID" value="ORZ08329.1"/>
    <property type="molecule type" value="Genomic_DNA"/>
</dbReference>
<accession>A0A1X2I310</accession>
<dbReference type="Proteomes" id="UP000193560">
    <property type="component" value="Unassembled WGS sequence"/>
</dbReference>